<reference evidence="2" key="1">
    <citation type="journal article" date="2022" name="Int. J. Mol. Sci.">
        <title>Draft Genome of Tanacetum Coccineum: Genomic Comparison of Closely Related Tanacetum-Family Plants.</title>
        <authorList>
            <person name="Yamashiro T."/>
            <person name="Shiraishi A."/>
            <person name="Nakayama K."/>
            <person name="Satake H."/>
        </authorList>
    </citation>
    <scope>NUCLEOTIDE SEQUENCE</scope>
</reference>
<name>A0ABQ5GAF0_9ASTR</name>
<sequence>MSNFNIAMEHGASSSKPCQMNLEEQVESKVNSWFDEDTWNQAKMEISPDEVLMKEEEKNLSYGERMAYKSYLSTKRQHRESQTKMGVLRNFMKR</sequence>
<gene>
    <name evidence="2" type="ORF">Tco_1031645</name>
</gene>
<reference evidence="2" key="2">
    <citation type="submission" date="2022-01" db="EMBL/GenBank/DDBJ databases">
        <authorList>
            <person name="Yamashiro T."/>
            <person name="Shiraishi A."/>
            <person name="Satake H."/>
            <person name="Nakayama K."/>
        </authorList>
    </citation>
    <scope>NUCLEOTIDE SEQUENCE</scope>
</reference>
<evidence type="ECO:0000313" key="2">
    <source>
        <dbReference type="EMBL" id="GJT72359.1"/>
    </source>
</evidence>
<dbReference type="EMBL" id="BQNB010018251">
    <property type="protein sequence ID" value="GJT72359.1"/>
    <property type="molecule type" value="Genomic_DNA"/>
</dbReference>
<evidence type="ECO:0000313" key="3">
    <source>
        <dbReference type="Proteomes" id="UP001151760"/>
    </source>
</evidence>
<proteinExistence type="predicted"/>
<evidence type="ECO:0000256" key="1">
    <source>
        <dbReference type="SAM" id="MobiDB-lite"/>
    </source>
</evidence>
<protein>
    <submittedName>
        <fullName evidence="2">Uncharacterized protein</fullName>
    </submittedName>
</protein>
<dbReference type="Proteomes" id="UP001151760">
    <property type="component" value="Unassembled WGS sequence"/>
</dbReference>
<comment type="caution">
    <text evidence="2">The sequence shown here is derived from an EMBL/GenBank/DDBJ whole genome shotgun (WGS) entry which is preliminary data.</text>
</comment>
<accession>A0ABQ5GAF0</accession>
<feature type="region of interest" description="Disordered" evidence="1">
    <location>
        <begin position="73"/>
        <end position="94"/>
    </location>
</feature>
<keyword evidence="3" id="KW-1185">Reference proteome</keyword>
<organism evidence="2 3">
    <name type="scientific">Tanacetum coccineum</name>
    <dbReference type="NCBI Taxonomy" id="301880"/>
    <lineage>
        <taxon>Eukaryota</taxon>
        <taxon>Viridiplantae</taxon>
        <taxon>Streptophyta</taxon>
        <taxon>Embryophyta</taxon>
        <taxon>Tracheophyta</taxon>
        <taxon>Spermatophyta</taxon>
        <taxon>Magnoliopsida</taxon>
        <taxon>eudicotyledons</taxon>
        <taxon>Gunneridae</taxon>
        <taxon>Pentapetalae</taxon>
        <taxon>asterids</taxon>
        <taxon>campanulids</taxon>
        <taxon>Asterales</taxon>
        <taxon>Asteraceae</taxon>
        <taxon>Asteroideae</taxon>
        <taxon>Anthemideae</taxon>
        <taxon>Anthemidinae</taxon>
        <taxon>Tanacetum</taxon>
    </lineage>
</organism>